<dbReference type="GO" id="GO:0016787">
    <property type="term" value="F:hydrolase activity"/>
    <property type="evidence" value="ECO:0007669"/>
    <property type="project" value="UniProtKB-KW"/>
</dbReference>
<dbReference type="InterPro" id="IPR011050">
    <property type="entry name" value="Pectin_lyase_fold/virulence"/>
</dbReference>
<dbReference type="Proteomes" id="UP001548590">
    <property type="component" value="Unassembled WGS sequence"/>
</dbReference>
<evidence type="ECO:0000256" key="1">
    <source>
        <dbReference type="ARBA" id="ARBA00008891"/>
    </source>
</evidence>
<dbReference type="Pfam" id="PF01095">
    <property type="entry name" value="Pectinesterase"/>
    <property type="match status" value="1"/>
</dbReference>
<dbReference type="NCBIfam" id="NF007822">
    <property type="entry name" value="PRK10531.1"/>
    <property type="match status" value="1"/>
</dbReference>
<dbReference type="InterPro" id="IPR000070">
    <property type="entry name" value="Pectinesterase_cat"/>
</dbReference>
<evidence type="ECO:0000256" key="5">
    <source>
        <dbReference type="RuleBase" id="RU000589"/>
    </source>
</evidence>
<dbReference type="EMBL" id="JBEWLZ010000007">
    <property type="protein sequence ID" value="MET1490867.1"/>
    <property type="molecule type" value="Genomic_DNA"/>
</dbReference>
<evidence type="ECO:0000256" key="2">
    <source>
        <dbReference type="ARBA" id="ARBA00022801"/>
    </source>
</evidence>
<feature type="domain" description="Pectinesterase catalytic" evidence="6">
    <location>
        <begin position="256"/>
        <end position="337"/>
    </location>
</feature>
<evidence type="ECO:0000256" key="4">
    <source>
        <dbReference type="PROSITE-ProRule" id="PRU10040"/>
    </source>
</evidence>
<comment type="catalytic activity">
    <reaction evidence="5">
        <text>[(1-&gt;4)-alpha-D-galacturonosyl methyl ester](n) + n H2O = [(1-&gt;4)-alpha-D-galacturonosyl](n) + n methanol + n H(+)</text>
        <dbReference type="Rhea" id="RHEA:22380"/>
        <dbReference type="Rhea" id="RHEA-COMP:14570"/>
        <dbReference type="Rhea" id="RHEA-COMP:14573"/>
        <dbReference type="ChEBI" id="CHEBI:15377"/>
        <dbReference type="ChEBI" id="CHEBI:15378"/>
        <dbReference type="ChEBI" id="CHEBI:17790"/>
        <dbReference type="ChEBI" id="CHEBI:140522"/>
        <dbReference type="ChEBI" id="CHEBI:140523"/>
        <dbReference type="EC" id="3.1.1.11"/>
    </reaction>
</comment>
<dbReference type="EC" id="3.1.1.11" evidence="5"/>
<reference evidence="7 8" key="1">
    <citation type="submission" date="2024-07" db="EMBL/GenBank/DDBJ databases">
        <title>Uliginosibacterium paludis KCTC:42655.</title>
        <authorList>
            <person name="Kim M.K."/>
        </authorList>
    </citation>
    <scope>NUCLEOTIDE SEQUENCE [LARGE SCALE GENOMIC DNA]</scope>
    <source>
        <strain evidence="7 8">KCTC 42655</strain>
    </source>
</reference>
<sequence length="412" mass="44182">MSIAVPPTPAAAAAPEATSASRPLLSACEAACFTPARYLAQGGLLSALDGEWQARALTLEHADFTVGEGGSHASVQAAVNAAIRSGRRGRQYIRVLPGCYRGVVYIPADAPPLTLFGSGATAAEVRLELTLDSRMSVADYIAAVNPAGEFQPGDPAWYMYEACSGVPAGQLIDTPAAAVFWSQAPDLELCRLSITNTLLDTVDGSTHQAVALRSDGDRTRLEDVRLVSRQDTFFCNAGERAGPDNRLGAYPTDRIARVYARHCYIEGDTDYVFGRASAVFEACHFHSVSSRHLRPAIIFAPNTPHDRPTGFLALQCRFTGDAFHRQQGQCCLGRSWDFAARNGYLPGVTSNGQVLVRDSHIDEAYSLASPWGRAATSARPHAGNCAAGRDLDDPAFNRLWEFNNRGPGARPA</sequence>
<evidence type="ECO:0000313" key="8">
    <source>
        <dbReference type="Proteomes" id="UP001548590"/>
    </source>
</evidence>
<feature type="active site" evidence="4">
    <location>
        <position position="270"/>
    </location>
</feature>
<keyword evidence="3 5" id="KW-0063">Aspartyl esterase</keyword>
<keyword evidence="8" id="KW-1185">Reference proteome</keyword>
<dbReference type="Gene3D" id="2.160.20.10">
    <property type="entry name" value="Single-stranded right-handed beta-helix, Pectin lyase-like"/>
    <property type="match status" value="1"/>
</dbReference>
<dbReference type="RefSeq" id="WP_345925739.1">
    <property type="nucleotide sequence ID" value="NZ_JBDIVF010000002.1"/>
</dbReference>
<dbReference type="InterPro" id="IPR033131">
    <property type="entry name" value="Pectinesterase_Asp_AS"/>
</dbReference>
<keyword evidence="2 5" id="KW-0378">Hydrolase</keyword>
<dbReference type="InterPro" id="IPR012334">
    <property type="entry name" value="Pectin_lyas_fold"/>
</dbReference>
<gene>
    <name evidence="7" type="ORF">ABVT11_13600</name>
</gene>
<dbReference type="SUPFAM" id="SSF51126">
    <property type="entry name" value="Pectin lyase-like"/>
    <property type="match status" value="1"/>
</dbReference>
<evidence type="ECO:0000313" key="7">
    <source>
        <dbReference type="EMBL" id="MET1490867.1"/>
    </source>
</evidence>
<comment type="pathway">
    <text evidence="5">Glycan metabolism; pectin degradation; 2-dehydro-3-deoxy-D-gluconate from pectin: step 1/5.</text>
</comment>
<proteinExistence type="inferred from homology"/>
<comment type="similarity">
    <text evidence="1">Belongs to the pectinesterase family.</text>
</comment>
<accession>A0ABV2CSI6</accession>
<dbReference type="PROSITE" id="PS00503">
    <property type="entry name" value="PECTINESTERASE_2"/>
    <property type="match status" value="1"/>
</dbReference>
<evidence type="ECO:0000256" key="3">
    <source>
        <dbReference type="ARBA" id="ARBA00023085"/>
    </source>
</evidence>
<name>A0ABV2CSI6_9RHOO</name>
<comment type="caution">
    <text evidence="7">The sequence shown here is derived from an EMBL/GenBank/DDBJ whole genome shotgun (WGS) entry which is preliminary data.</text>
</comment>
<dbReference type="PANTHER" id="PTHR31321">
    <property type="entry name" value="ACYL-COA THIOESTER HYDROLASE YBHC-RELATED"/>
    <property type="match status" value="1"/>
</dbReference>
<dbReference type="PANTHER" id="PTHR31321:SF57">
    <property type="entry name" value="PECTINESTERASE 53-RELATED"/>
    <property type="match status" value="1"/>
</dbReference>
<organism evidence="7 8">
    <name type="scientific">Uliginosibacterium paludis</name>
    <dbReference type="NCBI Taxonomy" id="1615952"/>
    <lineage>
        <taxon>Bacteria</taxon>
        <taxon>Pseudomonadati</taxon>
        <taxon>Pseudomonadota</taxon>
        <taxon>Betaproteobacteria</taxon>
        <taxon>Rhodocyclales</taxon>
        <taxon>Zoogloeaceae</taxon>
        <taxon>Uliginosibacterium</taxon>
    </lineage>
</organism>
<evidence type="ECO:0000259" key="6">
    <source>
        <dbReference type="Pfam" id="PF01095"/>
    </source>
</evidence>
<protein>
    <recommendedName>
        <fullName evidence="5">Pectinesterase</fullName>
        <ecNumber evidence="5">3.1.1.11</ecNumber>
    </recommendedName>
</protein>